<evidence type="ECO:0000313" key="1">
    <source>
        <dbReference type="EMBL" id="KAD5961075.1"/>
    </source>
</evidence>
<accession>A0A5N6P759</accession>
<keyword evidence="2" id="KW-1185">Reference proteome</keyword>
<organism evidence="1 2">
    <name type="scientific">Mikania micrantha</name>
    <name type="common">bitter vine</name>
    <dbReference type="NCBI Taxonomy" id="192012"/>
    <lineage>
        <taxon>Eukaryota</taxon>
        <taxon>Viridiplantae</taxon>
        <taxon>Streptophyta</taxon>
        <taxon>Embryophyta</taxon>
        <taxon>Tracheophyta</taxon>
        <taxon>Spermatophyta</taxon>
        <taxon>Magnoliopsida</taxon>
        <taxon>eudicotyledons</taxon>
        <taxon>Gunneridae</taxon>
        <taxon>Pentapetalae</taxon>
        <taxon>asterids</taxon>
        <taxon>campanulids</taxon>
        <taxon>Asterales</taxon>
        <taxon>Asteraceae</taxon>
        <taxon>Asteroideae</taxon>
        <taxon>Heliantheae alliance</taxon>
        <taxon>Eupatorieae</taxon>
        <taxon>Mikania</taxon>
    </lineage>
</organism>
<comment type="caution">
    <text evidence="1">The sequence shown here is derived from an EMBL/GenBank/DDBJ whole genome shotgun (WGS) entry which is preliminary data.</text>
</comment>
<sequence>MKLIRIAEVGAFSWKLKCSSENGAKSWDVNSLDAFQWCEYMDFLNAISSSKISSKEDKWLWGDGVGVVNFTVKEARRSIELLTLPTDPYVHIWNP</sequence>
<dbReference type="Proteomes" id="UP000326396">
    <property type="component" value="Linkage Group LG14"/>
</dbReference>
<protein>
    <submittedName>
        <fullName evidence="1">Uncharacterized protein</fullName>
    </submittedName>
</protein>
<reference evidence="1 2" key="1">
    <citation type="submission" date="2019-05" db="EMBL/GenBank/DDBJ databases">
        <title>Mikania micrantha, genome provides insights into the molecular mechanism of rapid growth.</title>
        <authorList>
            <person name="Liu B."/>
        </authorList>
    </citation>
    <scope>NUCLEOTIDE SEQUENCE [LARGE SCALE GENOMIC DNA]</scope>
    <source>
        <strain evidence="1">NLD-2019</strain>
        <tissue evidence="1">Leaf</tissue>
    </source>
</reference>
<proteinExistence type="predicted"/>
<evidence type="ECO:0000313" key="2">
    <source>
        <dbReference type="Proteomes" id="UP000326396"/>
    </source>
</evidence>
<dbReference type="AlphaFoldDB" id="A0A5N6P759"/>
<dbReference type="EMBL" id="SZYD01000006">
    <property type="protein sequence ID" value="KAD5961075.1"/>
    <property type="molecule type" value="Genomic_DNA"/>
</dbReference>
<gene>
    <name evidence="1" type="ORF">E3N88_12548</name>
</gene>
<name>A0A5N6P759_9ASTR</name>